<dbReference type="Proteomes" id="UP001056436">
    <property type="component" value="Unassembled WGS sequence"/>
</dbReference>
<gene>
    <name evidence="4" type="ORF">CABS02_05743</name>
</gene>
<feature type="domain" description="C2H2-type" evidence="3">
    <location>
        <begin position="27"/>
        <end position="57"/>
    </location>
</feature>
<dbReference type="PANTHER" id="PTHR38166">
    <property type="entry name" value="C2H2-TYPE DOMAIN-CONTAINING PROTEIN-RELATED"/>
    <property type="match status" value="1"/>
</dbReference>
<evidence type="ECO:0000256" key="1">
    <source>
        <dbReference type="PROSITE-ProRule" id="PRU00042"/>
    </source>
</evidence>
<dbReference type="PROSITE" id="PS50157">
    <property type="entry name" value="ZINC_FINGER_C2H2_2"/>
    <property type="match status" value="1"/>
</dbReference>
<feature type="region of interest" description="Disordered" evidence="2">
    <location>
        <begin position="198"/>
        <end position="273"/>
    </location>
</feature>
<feature type="compositionally biased region" description="Low complexity" evidence="2">
    <location>
        <begin position="221"/>
        <end position="235"/>
    </location>
</feature>
<proteinExistence type="predicted"/>
<evidence type="ECO:0000313" key="4">
    <source>
        <dbReference type="EMBL" id="KAI3554024.1"/>
    </source>
</evidence>
<dbReference type="GO" id="GO:0008270">
    <property type="term" value="F:zinc ion binding"/>
    <property type="evidence" value="ECO:0007669"/>
    <property type="project" value="UniProtKB-KW"/>
</dbReference>
<accession>A0A9P9XHN7</accession>
<dbReference type="PROSITE" id="PS00028">
    <property type="entry name" value="ZINC_FINGER_C2H2_1"/>
    <property type="match status" value="1"/>
</dbReference>
<feature type="compositionally biased region" description="Basic and acidic residues" evidence="2">
    <location>
        <begin position="137"/>
        <end position="152"/>
    </location>
</feature>
<keyword evidence="1" id="KW-0479">Metal-binding</keyword>
<organism evidence="4 5">
    <name type="scientific">Colletotrichum abscissum</name>
    <dbReference type="NCBI Taxonomy" id="1671311"/>
    <lineage>
        <taxon>Eukaryota</taxon>
        <taxon>Fungi</taxon>
        <taxon>Dikarya</taxon>
        <taxon>Ascomycota</taxon>
        <taxon>Pezizomycotina</taxon>
        <taxon>Sordariomycetes</taxon>
        <taxon>Hypocreomycetidae</taxon>
        <taxon>Glomerellales</taxon>
        <taxon>Glomerellaceae</taxon>
        <taxon>Colletotrichum</taxon>
        <taxon>Colletotrichum acutatum species complex</taxon>
    </lineage>
</organism>
<keyword evidence="5" id="KW-1185">Reference proteome</keyword>
<dbReference type="EMBL" id="SDAQ01000026">
    <property type="protein sequence ID" value="KAI3554024.1"/>
    <property type="molecule type" value="Genomic_DNA"/>
</dbReference>
<protein>
    <recommendedName>
        <fullName evidence="3">C2H2-type domain-containing protein</fullName>
    </recommendedName>
</protein>
<sequence>MGSGTGPNPKNESTRQLNQTREIGRTYLCPHPGCVSKFSCRSNVKRHIQSKHSAPVEMPCGKKLVNHSSNLKRHSRSCQRCRELRHLESDQTSMLVDNSMVFFSNAEPQSPRMHHPDKPPSPDPEMDLLPIYSSGLDPDRIDPYRDAGKQREWSVTNLDPASGELSPATPKDTTSLRILNELVLKALQDLETRLEHQISQDQNTLGRGGGKASARKRDRQSSNSQQPPSSKQQVSSKRERASLIRDGNDSPNDEDKNGSSPEEEHDGGNASDAEHKYLACPLFRKDPRRYAACAKRRLRRIRDVKQHMRRQHRRPQYYCPICWKTYSGPDERDEHVIERSCSAPQETSTPWITREQDTRLEGRVPKGSTVEQWYTIWDIVCPGQTRPNPPHCFLGKMVEDFSTLRRELWEEHGREIVEELVTQREATLREPLSWENRSLLQRCIIDIVRHVLEHPDVTSAGKVRWNQGVCQSEAGSVPQSPGRVHGVPQDGPDTTHHQPFEMQENLLQEGHKSAPDQGLQFGGPQLGDLDLTSWLDLQTFDGFDTGNLSFLDAGPPALDEGHETVLDFSIRPTNT</sequence>
<evidence type="ECO:0000259" key="3">
    <source>
        <dbReference type="PROSITE" id="PS50157"/>
    </source>
</evidence>
<dbReference type="SMART" id="SM00355">
    <property type="entry name" value="ZnF_C2H2"/>
    <property type="match status" value="2"/>
</dbReference>
<dbReference type="OrthoDB" id="4818863at2759"/>
<feature type="compositionally biased region" description="Basic and acidic residues" evidence="2">
    <location>
        <begin position="236"/>
        <end position="257"/>
    </location>
</feature>
<dbReference type="PANTHER" id="PTHR38166:SF1">
    <property type="entry name" value="C2H2-TYPE DOMAIN-CONTAINING PROTEIN"/>
    <property type="match status" value="1"/>
</dbReference>
<feature type="region of interest" description="Disordered" evidence="2">
    <location>
        <begin position="106"/>
        <end position="172"/>
    </location>
</feature>
<comment type="caution">
    <text evidence="4">The sequence shown here is derived from an EMBL/GenBank/DDBJ whole genome shotgun (WGS) entry which is preliminary data.</text>
</comment>
<keyword evidence="1" id="KW-0862">Zinc</keyword>
<evidence type="ECO:0000256" key="2">
    <source>
        <dbReference type="SAM" id="MobiDB-lite"/>
    </source>
</evidence>
<dbReference type="Gene3D" id="3.30.160.60">
    <property type="entry name" value="Classic Zinc Finger"/>
    <property type="match status" value="1"/>
</dbReference>
<evidence type="ECO:0000313" key="5">
    <source>
        <dbReference type="Proteomes" id="UP001056436"/>
    </source>
</evidence>
<dbReference type="AlphaFoldDB" id="A0A9P9XHN7"/>
<keyword evidence="1" id="KW-0863">Zinc-finger</keyword>
<reference evidence="4" key="1">
    <citation type="submission" date="2019-01" db="EMBL/GenBank/DDBJ databases">
        <title>Colletotrichum abscissum LGMF1257.</title>
        <authorList>
            <person name="Baroncelli R."/>
        </authorList>
    </citation>
    <scope>NUCLEOTIDE SEQUENCE</scope>
    <source>
        <strain evidence="4">Ca142</strain>
    </source>
</reference>
<name>A0A9P9XHN7_9PEZI</name>
<dbReference type="InterPro" id="IPR013087">
    <property type="entry name" value="Znf_C2H2_type"/>
</dbReference>